<comment type="caution">
    <text evidence="2">The sequence shown here is derived from an EMBL/GenBank/DDBJ whole genome shotgun (WGS) entry which is preliminary data.</text>
</comment>
<dbReference type="OrthoDB" id="7392499at2759"/>
<sequence>MQSSSEMKAIRLAGVTSMQSFPARVRKPFPHAVAHIVRHQDTVGNKCRTRRVVPAKMENGRLLCQFFQVTFHFRVQPASWFSENRRPTAQMRHVHGLKEPLQQDPCCAPIRTTGHDFLHSWRPGFIDPFSEARERQKSKAQRARNLSVSAATGQAVLRSGKSRSRRFPPAVLSSSPFGRTFLRLALVRGHDGNSGELVGHGWCCVTESRQSSCNLLAPPGLVVRPWPAGVRCGADEGLPGAAAGCCLGRAGTCFRARLSPRGREVGAKLCEFALSPSPEQQQQQENRRLPPRSAPSLWEENPPAHGLKAVVSVYTSTSPTGNKHKINKQRTTGYEPNPDLTAKPGPDGEADLTAKTSRAASPPLRRAPSAARPPPRAPPHRRCAPAAAAIAALRRAATAAAAPSPRTHRSAPIVARPPPRTHRRAVTAIAAAIARPPPPRNRRRLLRLCQPPRAHRRRVTALRHLRRHPDILPKWNVLYKYPPRPTLRRKIALRLFYRRNEHDDGMTASTRSKASLRHLHEQMEQPQVDARVASDTESGSELDVAKRLEKVGINPRTTHGARVFSGNYPTIPKEETEEDSQVGQQRNAGSASADGYPSRSKAVLHGPRSDSKSTRVTTGHIFVVASWRDIV</sequence>
<evidence type="ECO:0000313" key="2">
    <source>
        <dbReference type="EMBL" id="KAG5459947.1"/>
    </source>
</evidence>
<evidence type="ECO:0000313" key="3">
    <source>
        <dbReference type="Proteomes" id="UP000673691"/>
    </source>
</evidence>
<accession>A0A8H7ZVJ2</accession>
<feature type="compositionally biased region" description="Polar residues" evidence="1">
    <location>
        <begin position="581"/>
        <end position="590"/>
    </location>
</feature>
<dbReference type="AlphaFoldDB" id="A0A8H7ZVJ2"/>
<feature type="compositionally biased region" description="Low complexity" evidence="1">
    <location>
        <begin position="384"/>
        <end position="405"/>
    </location>
</feature>
<gene>
    <name evidence="2" type="ORF">BJ554DRAFT_8072</name>
</gene>
<reference evidence="2 3" key="1">
    <citation type="journal article" name="Sci. Rep.">
        <title>Genome-scale phylogenetic analyses confirm Olpidium as the closest living zoosporic fungus to the non-flagellated, terrestrial fungi.</title>
        <authorList>
            <person name="Chang Y."/>
            <person name="Rochon D."/>
            <person name="Sekimoto S."/>
            <person name="Wang Y."/>
            <person name="Chovatia M."/>
            <person name="Sandor L."/>
            <person name="Salamov A."/>
            <person name="Grigoriev I.V."/>
            <person name="Stajich J.E."/>
            <person name="Spatafora J.W."/>
        </authorList>
    </citation>
    <scope>NUCLEOTIDE SEQUENCE [LARGE SCALE GENOMIC DNA]</scope>
    <source>
        <strain evidence="2">S191</strain>
    </source>
</reference>
<evidence type="ECO:0000256" key="1">
    <source>
        <dbReference type="SAM" id="MobiDB-lite"/>
    </source>
</evidence>
<name>A0A8H7ZVJ2_9FUNG</name>
<feature type="compositionally biased region" description="Low complexity" evidence="1">
    <location>
        <begin position="357"/>
        <end position="370"/>
    </location>
</feature>
<feature type="compositionally biased region" description="Low complexity" evidence="1">
    <location>
        <begin position="275"/>
        <end position="284"/>
    </location>
</feature>
<protein>
    <submittedName>
        <fullName evidence="2">Uncharacterized protein</fullName>
    </submittedName>
</protein>
<dbReference type="EMBL" id="JAEFCI010006024">
    <property type="protein sequence ID" value="KAG5459947.1"/>
    <property type="molecule type" value="Genomic_DNA"/>
</dbReference>
<dbReference type="Proteomes" id="UP000673691">
    <property type="component" value="Unassembled WGS sequence"/>
</dbReference>
<keyword evidence="3" id="KW-1185">Reference proteome</keyword>
<feature type="region of interest" description="Disordered" evidence="1">
    <location>
        <begin position="275"/>
        <end position="421"/>
    </location>
</feature>
<organism evidence="2 3">
    <name type="scientific">Olpidium bornovanus</name>
    <dbReference type="NCBI Taxonomy" id="278681"/>
    <lineage>
        <taxon>Eukaryota</taxon>
        <taxon>Fungi</taxon>
        <taxon>Fungi incertae sedis</taxon>
        <taxon>Olpidiomycota</taxon>
        <taxon>Olpidiomycotina</taxon>
        <taxon>Olpidiomycetes</taxon>
        <taxon>Olpidiales</taxon>
        <taxon>Olpidiaceae</taxon>
        <taxon>Olpidium</taxon>
    </lineage>
</organism>
<feature type="region of interest" description="Disordered" evidence="1">
    <location>
        <begin position="523"/>
        <end position="615"/>
    </location>
</feature>
<proteinExistence type="predicted"/>